<sequence>MAPPITPNLSGLFATLYPINELPDRTSLRASHQLQVLALGLSRSGTDSLRAALTILGYQNVYHGWLIPTVQRSDPGLWCPLMRRKYSGEFVAAKLPADALRAEFDKVLGNCEAVTDVPCFVFAQELIKAYPEAKVVLNRRRDVDAWYKSMQDTAMGVFTWPLWVLHFWAGDLFWVYSVFELGLMVWARRDFDRYGRQVAVEHYQTLEDICKRDGHEYLDWSAEDGWAPLCAFLGKDVPEESFPWENKAGRIFEKKMEAAIGAMVMRAARNLGCAILGGAVLATALWWQSNN</sequence>
<dbReference type="GO" id="GO:0016787">
    <property type="term" value="F:hydrolase activity"/>
    <property type="evidence" value="ECO:0007669"/>
    <property type="project" value="UniProtKB-KW"/>
</dbReference>
<accession>A0ABR2UTQ6</accession>
<comment type="caution">
    <text evidence="2">The sequence shown here is derived from an EMBL/GenBank/DDBJ whole genome shotgun (WGS) entry which is preliminary data.</text>
</comment>
<dbReference type="SUPFAM" id="SSF52540">
    <property type="entry name" value="P-loop containing nucleoside triphosphate hydrolases"/>
    <property type="match status" value="1"/>
</dbReference>
<feature type="transmembrane region" description="Helical" evidence="1">
    <location>
        <begin position="160"/>
        <end position="187"/>
    </location>
</feature>
<gene>
    <name evidence="2" type="ORF">SUNI508_08560</name>
</gene>
<name>A0ABR2UTQ6_9PEZI</name>
<evidence type="ECO:0000313" key="2">
    <source>
        <dbReference type="EMBL" id="KAK9417912.1"/>
    </source>
</evidence>
<reference evidence="2 3" key="1">
    <citation type="journal article" date="2024" name="J. Plant Pathol.">
        <title>Sequence and assembly of the genome of Seiridium unicorne, isolate CBS 538.82, causal agent of cypress canker disease.</title>
        <authorList>
            <person name="Scali E."/>
            <person name="Rocca G.D."/>
            <person name="Danti R."/>
            <person name="Garbelotto M."/>
            <person name="Barberini S."/>
            <person name="Baroncelli R."/>
            <person name="Emiliani G."/>
        </authorList>
    </citation>
    <scope>NUCLEOTIDE SEQUENCE [LARGE SCALE GENOMIC DNA]</scope>
    <source>
        <strain evidence="2 3">BM-138-508</strain>
    </source>
</reference>
<dbReference type="InterPro" id="IPR040632">
    <property type="entry name" value="Sulfotransfer_4"/>
</dbReference>
<dbReference type="Proteomes" id="UP001408356">
    <property type="component" value="Unassembled WGS sequence"/>
</dbReference>
<dbReference type="InterPro" id="IPR027417">
    <property type="entry name" value="P-loop_NTPase"/>
</dbReference>
<keyword evidence="2" id="KW-0378">Hydrolase</keyword>
<keyword evidence="1" id="KW-0812">Transmembrane</keyword>
<keyword evidence="3" id="KW-1185">Reference proteome</keyword>
<dbReference type="PANTHER" id="PTHR36978:SF8">
    <property type="entry name" value="NAD DEPENDENT EPIMERASE_DEHYDRATASE"/>
    <property type="match status" value="1"/>
</dbReference>
<feature type="transmembrane region" description="Helical" evidence="1">
    <location>
        <begin position="271"/>
        <end position="289"/>
    </location>
</feature>
<keyword evidence="1" id="KW-1133">Transmembrane helix</keyword>
<evidence type="ECO:0000313" key="3">
    <source>
        <dbReference type="Proteomes" id="UP001408356"/>
    </source>
</evidence>
<dbReference type="PANTHER" id="PTHR36978">
    <property type="entry name" value="P-LOOP CONTAINING NUCLEOTIDE TRIPHOSPHATE HYDROLASE"/>
    <property type="match status" value="1"/>
</dbReference>
<dbReference type="Pfam" id="PF17784">
    <property type="entry name" value="Sulfotransfer_4"/>
    <property type="match status" value="1"/>
</dbReference>
<proteinExistence type="predicted"/>
<organism evidence="2 3">
    <name type="scientific">Seiridium unicorne</name>
    <dbReference type="NCBI Taxonomy" id="138068"/>
    <lineage>
        <taxon>Eukaryota</taxon>
        <taxon>Fungi</taxon>
        <taxon>Dikarya</taxon>
        <taxon>Ascomycota</taxon>
        <taxon>Pezizomycotina</taxon>
        <taxon>Sordariomycetes</taxon>
        <taxon>Xylariomycetidae</taxon>
        <taxon>Amphisphaeriales</taxon>
        <taxon>Sporocadaceae</taxon>
        <taxon>Seiridium</taxon>
    </lineage>
</organism>
<dbReference type="Gene3D" id="3.40.50.300">
    <property type="entry name" value="P-loop containing nucleotide triphosphate hydrolases"/>
    <property type="match status" value="1"/>
</dbReference>
<protein>
    <submittedName>
        <fullName evidence="2">P-loop containing nucleoside triphosphate hydrolase protein</fullName>
    </submittedName>
</protein>
<evidence type="ECO:0000256" key="1">
    <source>
        <dbReference type="SAM" id="Phobius"/>
    </source>
</evidence>
<dbReference type="EMBL" id="JARVKF010000395">
    <property type="protein sequence ID" value="KAK9417912.1"/>
    <property type="molecule type" value="Genomic_DNA"/>
</dbReference>
<keyword evidence="1" id="KW-0472">Membrane</keyword>